<dbReference type="Pfam" id="PF00069">
    <property type="entry name" value="Pkinase"/>
    <property type="match status" value="1"/>
</dbReference>
<dbReference type="GO" id="GO:0005524">
    <property type="term" value="F:ATP binding"/>
    <property type="evidence" value="ECO:0007669"/>
    <property type="project" value="InterPro"/>
</dbReference>
<dbReference type="SUPFAM" id="SSF56112">
    <property type="entry name" value="Protein kinase-like (PK-like)"/>
    <property type="match status" value="1"/>
</dbReference>
<name>W7NG40_GIBM7</name>
<feature type="repeat" description="ANK" evidence="1">
    <location>
        <begin position="557"/>
        <end position="586"/>
    </location>
</feature>
<dbReference type="InterPro" id="IPR008271">
    <property type="entry name" value="Ser/Thr_kinase_AS"/>
</dbReference>
<dbReference type="InterPro" id="IPR011009">
    <property type="entry name" value="Kinase-like_dom_sf"/>
</dbReference>
<dbReference type="PANTHER" id="PTHR44167:SF30">
    <property type="entry name" value="PHOSPHORYLASE KINASE"/>
    <property type="match status" value="1"/>
</dbReference>
<accession>W7NG40</accession>
<dbReference type="SMART" id="SM00248">
    <property type="entry name" value="ANK"/>
    <property type="match status" value="5"/>
</dbReference>
<dbReference type="RefSeq" id="XP_018761428.1">
    <property type="nucleotide sequence ID" value="XM_018906734.1"/>
</dbReference>
<dbReference type="InterPro" id="IPR000719">
    <property type="entry name" value="Prot_kinase_dom"/>
</dbReference>
<dbReference type="Gene3D" id="1.25.40.20">
    <property type="entry name" value="Ankyrin repeat-containing domain"/>
    <property type="match status" value="2"/>
</dbReference>
<dbReference type="InterPro" id="IPR036770">
    <property type="entry name" value="Ankyrin_rpt-contain_sf"/>
</dbReference>
<dbReference type="GO" id="GO:0044773">
    <property type="term" value="P:mitotic DNA damage checkpoint signaling"/>
    <property type="evidence" value="ECO:0007669"/>
    <property type="project" value="TreeGrafter"/>
</dbReference>
<sequence length="702" mass="78152">MDEASVMKKFCAPLLSSAEFAWHPRSRLDFVPRPTPQSPLDDEKDLVTLLEVLSNILGQTKWISFELVNALDGAELGSGSTFTVRRHRLSRRIHAHNRRLVPGDIVILKIAHGYQDGTFLDAPEMRAIVSKQMDALIREIRVLTKERVSKSTEIVDLLNIIWEYEQNILRPVLVIEYAECGTLDDFIRSGRTQDLRIKAALCHDVARGLAVLHQEGIVHGDVKCENVVVFEDKGGLFKAKLIDFGFCIFFVEQDPGARITVGGTLPFQAPEVTSPVESDALVYTDCFSFGMLVWQILLDGVHANDLFRQEPFQCPARSSSESSWRSYIQAAKEDPGFISKVKDSVSISLEGVGEVEDIMLRLYFEDIFDSTLGPNPTQRSLGVTLTWWREENGNLEYCKPVATPDPATYPFQISDTPLQVLELLSQKSNLWPSSDASQNSILHWAATFGLKEHLSLFLGIFPDLIEAQNEVGETPLICAARQGNKMCVEILVDSGAKAGHVSYAGETALHWLVSFPDEEIETVGNLLFSFESLYSSSLVQKSYITSVAIGPTLVPGTPLHRAVALGRMSVVKFLLDREADCYSSGNVKFDMTALESAKRADDYESLGARFPIQLACASHDDQMIELLLRHQPVKLPLWTSQKRVPRGIIASMQLDNGDGLGCPNILSSSLLGYACEPVSRFSRMCIHGKRQKESLQRTFEIL</sequence>
<dbReference type="PROSITE" id="PS50297">
    <property type="entry name" value="ANK_REP_REGION"/>
    <property type="match status" value="2"/>
</dbReference>
<dbReference type="InterPro" id="IPR002110">
    <property type="entry name" value="Ankyrin_rpt"/>
</dbReference>
<keyword evidence="3" id="KW-0418">Kinase</keyword>
<reference evidence="3 4" key="1">
    <citation type="journal article" date="2010" name="Nature">
        <title>Comparative genomics reveals mobile pathogenicity chromosomes in Fusarium.</title>
        <authorList>
            <person name="Ma L.J."/>
            <person name="van der Does H.C."/>
            <person name="Borkovich K.A."/>
            <person name="Coleman J.J."/>
            <person name="Daboussi M.J."/>
            <person name="Di Pietro A."/>
            <person name="Dufresne M."/>
            <person name="Freitag M."/>
            <person name="Grabherr M."/>
            <person name="Henrissat B."/>
            <person name="Houterman P.M."/>
            <person name="Kang S."/>
            <person name="Shim W.B."/>
            <person name="Woloshuk C."/>
            <person name="Xie X."/>
            <person name="Xu J.R."/>
            <person name="Antoniw J."/>
            <person name="Baker S.E."/>
            <person name="Bluhm B.H."/>
            <person name="Breakspear A."/>
            <person name="Brown D.W."/>
            <person name="Butchko R.A."/>
            <person name="Chapman S."/>
            <person name="Coulson R."/>
            <person name="Coutinho P.M."/>
            <person name="Danchin E.G."/>
            <person name="Diener A."/>
            <person name="Gale L.R."/>
            <person name="Gardiner D.M."/>
            <person name="Goff S."/>
            <person name="Hammond-Kosack K.E."/>
            <person name="Hilburn K."/>
            <person name="Hua-Van A."/>
            <person name="Jonkers W."/>
            <person name="Kazan K."/>
            <person name="Kodira C.D."/>
            <person name="Koehrsen M."/>
            <person name="Kumar L."/>
            <person name="Lee Y.H."/>
            <person name="Li L."/>
            <person name="Manners J.M."/>
            <person name="Miranda-Saavedra D."/>
            <person name="Mukherjee M."/>
            <person name="Park G."/>
            <person name="Park J."/>
            <person name="Park S.Y."/>
            <person name="Proctor R.H."/>
            <person name="Regev A."/>
            <person name="Ruiz-Roldan M.C."/>
            <person name="Sain D."/>
            <person name="Sakthikumar S."/>
            <person name="Sykes S."/>
            <person name="Schwartz D.C."/>
            <person name="Turgeon B.G."/>
            <person name="Wapinski I."/>
            <person name="Yoder O."/>
            <person name="Young S."/>
            <person name="Zeng Q."/>
            <person name="Zhou S."/>
            <person name="Galagan J."/>
            <person name="Cuomo C.A."/>
            <person name="Kistler H.C."/>
            <person name="Rep M."/>
        </authorList>
    </citation>
    <scope>NUCLEOTIDE SEQUENCE [LARGE SCALE GENOMIC DNA]</scope>
    <source>
        <strain evidence="4">M3125 / FGSC 7600</strain>
    </source>
</reference>
<dbReference type="PROSITE" id="PS50088">
    <property type="entry name" value="ANK_REPEAT"/>
    <property type="match status" value="2"/>
</dbReference>
<dbReference type="PANTHER" id="PTHR44167">
    <property type="entry name" value="OVARIAN-SPECIFIC SERINE/THREONINE-PROTEIN KINASE LOK-RELATED"/>
    <property type="match status" value="1"/>
</dbReference>
<evidence type="ECO:0000313" key="3">
    <source>
        <dbReference type="EMBL" id="EWG55237.1"/>
    </source>
</evidence>
<dbReference type="GeneID" id="30074357"/>
<protein>
    <submittedName>
        <fullName evidence="3">TKL protein kinase</fullName>
    </submittedName>
</protein>
<gene>
    <name evidence="3" type="ORF">FVEG_17481</name>
</gene>
<dbReference type="Pfam" id="PF12796">
    <property type="entry name" value="Ank_2"/>
    <property type="match status" value="1"/>
</dbReference>
<feature type="repeat" description="ANK" evidence="1">
    <location>
        <begin position="471"/>
        <end position="503"/>
    </location>
</feature>
<dbReference type="GO" id="GO:0004674">
    <property type="term" value="F:protein serine/threonine kinase activity"/>
    <property type="evidence" value="ECO:0007669"/>
    <property type="project" value="TreeGrafter"/>
</dbReference>
<dbReference type="Pfam" id="PF00023">
    <property type="entry name" value="Ank"/>
    <property type="match status" value="1"/>
</dbReference>
<dbReference type="EMBL" id="CM000583">
    <property type="protein sequence ID" value="EWG55237.1"/>
    <property type="molecule type" value="Genomic_DNA"/>
</dbReference>
<organism evidence="3 4">
    <name type="scientific">Gibberella moniliformis (strain M3125 / FGSC 7600)</name>
    <name type="common">Maize ear and stalk rot fungus</name>
    <name type="synonym">Fusarium verticillioides</name>
    <dbReference type="NCBI Taxonomy" id="334819"/>
    <lineage>
        <taxon>Eukaryota</taxon>
        <taxon>Fungi</taxon>
        <taxon>Dikarya</taxon>
        <taxon>Ascomycota</taxon>
        <taxon>Pezizomycotina</taxon>
        <taxon>Sordariomycetes</taxon>
        <taxon>Hypocreomycetidae</taxon>
        <taxon>Hypocreales</taxon>
        <taxon>Nectriaceae</taxon>
        <taxon>Fusarium</taxon>
        <taxon>Fusarium fujikuroi species complex</taxon>
    </lineage>
</organism>
<dbReference type="Gene3D" id="1.10.510.10">
    <property type="entry name" value="Transferase(Phosphotransferase) domain 1"/>
    <property type="match status" value="1"/>
</dbReference>
<dbReference type="SUPFAM" id="SSF48403">
    <property type="entry name" value="Ankyrin repeat"/>
    <property type="match status" value="1"/>
</dbReference>
<proteinExistence type="predicted"/>
<dbReference type="EMBL" id="DS022263">
    <property type="protein sequence ID" value="EWG55237.1"/>
    <property type="molecule type" value="Genomic_DNA"/>
</dbReference>
<evidence type="ECO:0000259" key="2">
    <source>
        <dbReference type="PROSITE" id="PS50011"/>
    </source>
</evidence>
<keyword evidence="3" id="KW-0808">Transferase</keyword>
<evidence type="ECO:0000313" key="4">
    <source>
        <dbReference type="Proteomes" id="UP000009096"/>
    </source>
</evidence>
<dbReference type="STRING" id="334819.W7NG40"/>
<dbReference type="VEuPathDB" id="FungiDB:FVEG_17481"/>
<dbReference type="OrthoDB" id="4062651at2759"/>
<keyword evidence="4" id="KW-1185">Reference proteome</keyword>
<keyword evidence="1" id="KW-0040">ANK repeat</keyword>
<dbReference type="GO" id="GO:0005634">
    <property type="term" value="C:nucleus"/>
    <property type="evidence" value="ECO:0007669"/>
    <property type="project" value="TreeGrafter"/>
</dbReference>
<dbReference type="KEGG" id="fvr:FVEG_17481"/>
<feature type="domain" description="Protein kinase" evidence="2">
    <location>
        <begin position="70"/>
        <end position="402"/>
    </location>
</feature>
<dbReference type="Proteomes" id="UP000009096">
    <property type="component" value="Chromosome 6"/>
</dbReference>
<dbReference type="SMART" id="SM00220">
    <property type="entry name" value="S_TKc"/>
    <property type="match status" value="1"/>
</dbReference>
<dbReference type="PROSITE" id="PS00108">
    <property type="entry name" value="PROTEIN_KINASE_ST"/>
    <property type="match status" value="1"/>
</dbReference>
<dbReference type="AlphaFoldDB" id="W7NG40"/>
<evidence type="ECO:0000256" key="1">
    <source>
        <dbReference type="PROSITE-ProRule" id="PRU00023"/>
    </source>
</evidence>
<dbReference type="PROSITE" id="PS50011">
    <property type="entry name" value="PROTEIN_KINASE_DOM"/>
    <property type="match status" value="1"/>
</dbReference>